<name>A0A3N6MKG4_9CYAN</name>
<comment type="caution">
    <text evidence="1">The sequence shown here is derived from an EMBL/GenBank/DDBJ whole genome shotgun (WGS) entry which is preliminary data.</text>
</comment>
<dbReference type="Proteomes" id="UP000269154">
    <property type="component" value="Unassembled WGS sequence"/>
</dbReference>
<dbReference type="EMBL" id="RCBY01000224">
    <property type="protein sequence ID" value="RQH27915.1"/>
    <property type="molecule type" value="Genomic_DNA"/>
</dbReference>
<dbReference type="RefSeq" id="WP_124147845.1">
    <property type="nucleotide sequence ID" value="NZ_CAWOKI010000325.1"/>
</dbReference>
<accession>A0A3N6MKG4</accession>
<dbReference type="AlphaFoldDB" id="A0A3N6MKG4"/>
<proteinExistence type="predicted"/>
<dbReference type="OrthoDB" id="454264at2"/>
<reference evidence="1 2" key="1">
    <citation type="journal article" date="2018" name="ACS Chem. Biol.">
        <title>Ketoreductase domain dysfunction expands chemodiversity: malyngamide biosynthesis in the cyanobacterium Okeania hirsuta.</title>
        <authorList>
            <person name="Moss N.A."/>
            <person name="Leao T."/>
            <person name="Rankin M."/>
            <person name="McCullough T.M."/>
            <person name="Qu P."/>
            <person name="Korobeynikov A."/>
            <person name="Smith J.L."/>
            <person name="Gerwick L."/>
            <person name="Gerwick W.H."/>
        </authorList>
    </citation>
    <scope>NUCLEOTIDE SEQUENCE [LARGE SCALE GENOMIC DNA]</scope>
    <source>
        <strain evidence="1 2">PAB10Feb10-1</strain>
    </source>
</reference>
<evidence type="ECO:0000313" key="2">
    <source>
        <dbReference type="Proteomes" id="UP000269154"/>
    </source>
</evidence>
<keyword evidence="2" id="KW-1185">Reference proteome</keyword>
<gene>
    <name evidence="1" type="ORF">D5R40_26270</name>
</gene>
<protein>
    <submittedName>
        <fullName evidence="1">Uncharacterized protein</fullName>
    </submittedName>
</protein>
<sequence>MIKAPLKSQQQQAMNRKPEDLIQLFKDFLSDESDTRNKARNKLSTWLWQHPKIGLVVKKSFSQTNFDDSNEFDDNSLQETFLKFDKILTNFCRRNQITLDQLDNISDDQLGNLFICYFNRSHYNTACNLYRQWQSKSQVDGQIIVSLDQPKNDVDGQEYSTVGEKIKDHKNLNDLDNFNLGDLSQETIDKLPIFGGSIDKLRNCTKKVDCWEFLLVKCQGYTETEIANKIGVNQSTVNRNWKNKCLKCIEQIIAENNAE</sequence>
<organism evidence="1 2">
    <name type="scientific">Okeania hirsuta</name>
    <dbReference type="NCBI Taxonomy" id="1458930"/>
    <lineage>
        <taxon>Bacteria</taxon>
        <taxon>Bacillati</taxon>
        <taxon>Cyanobacteriota</taxon>
        <taxon>Cyanophyceae</taxon>
        <taxon>Oscillatoriophycideae</taxon>
        <taxon>Oscillatoriales</taxon>
        <taxon>Microcoleaceae</taxon>
        <taxon>Okeania</taxon>
    </lineage>
</organism>
<evidence type="ECO:0000313" key="1">
    <source>
        <dbReference type="EMBL" id="RQH27915.1"/>
    </source>
</evidence>